<dbReference type="OrthoDB" id="5988050at2759"/>
<name>A0A1X7U8R8_AMPQE</name>
<proteinExistence type="predicted"/>
<protein>
    <submittedName>
        <fullName evidence="2">Uncharacterized protein</fullName>
    </submittedName>
</protein>
<evidence type="ECO:0000313" key="2">
    <source>
        <dbReference type="EnsemblMetazoa" id="Aqu2.1.24342_001"/>
    </source>
</evidence>
<feature type="region of interest" description="Disordered" evidence="1">
    <location>
        <begin position="1"/>
        <end position="22"/>
    </location>
</feature>
<organism evidence="2">
    <name type="scientific">Amphimedon queenslandica</name>
    <name type="common">Sponge</name>
    <dbReference type="NCBI Taxonomy" id="400682"/>
    <lineage>
        <taxon>Eukaryota</taxon>
        <taxon>Metazoa</taxon>
        <taxon>Porifera</taxon>
        <taxon>Demospongiae</taxon>
        <taxon>Heteroscleromorpha</taxon>
        <taxon>Haplosclerida</taxon>
        <taxon>Niphatidae</taxon>
        <taxon>Amphimedon</taxon>
    </lineage>
</organism>
<dbReference type="EnsemblMetazoa" id="Aqu2.1.24342_001">
    <property type="protein sequence ID" value="Aqu2.1.24342_001"/>
    <property type="gene ID" value="Aqu2.1.24342"/>
</dbReference>
<sequence>MNITADGMRSHHGTTRAAVAAGATSQRGSQGLATATCLWYFEVDSSTGKIFFVKNGILVKSEIWVKVNDVMDMFEEGEVKGQSKGGILKQHHLQRICRLLLPIQNKIMGFVINKEIS</sequence>
<accession>A0A1X7U8R8</accession>
<evidence type="ECO:0000256" key="1">
    <source>
        <dbReference type="SAM" id="MobiDB-lite"/>
    </source>
</evidence>
<dbReference type="AlphaFoldDB" id="A0A1X7U8R8"/>
<reference evidence="2" key="1">
    <citation type="submission" date="2017-05" db="UniProtKB">
        <authorList>
            <consortium name="EnsemblMetazoa"/>
        </authorList>
    </citation>
    <scope>IDENTIFICATION</scope>
</reference>
<dbReference type="InParanoid" id="A0A1X7U8R8"/>